<name>A0AAN4U1H4_9PROT</name>
<dbReference type="InterPro" id="IPR013762">
    <property type="entry name" value="Integrase-like_cat_sf"/>
</dbReference>
<evidence type="ECO:0000313" key="7">
    <source>
        <dbReference type="EMBL" id="GEL52063.1"/>
    </source>
</evidence>
<feature type="domain" description="Tyr recombinase" evidence="6">
    <location>
        <begin position="338"/>
        <end position="533"/>
    </location>
</feature>
<dbReference type="Gene3D" id="1.10.443.10">
    <property type="entry name" value="Intergrase catalytic core"/>
    <property type="match status" value="1"/>
</dbReference>
<dbReference type="Gene3D" id="1.10.150.130">
    <property type="match status" value="1"/>
</dbReference>
<evidence type="ECO:0000313" key="8">
    <source>
        <dbReference type="Proteomes" id="UP000321287"/>
    </source>
</evidence>
<evidence type="ECO:0000256" key="2">
    <source>
        <dbReference type="ARBA" id="ARBA00022908"/>
    </source>
</evidence>
<evidence type="ECO:0000256" key="4">
    <source>
        <dbReference type="ARBA" id="ARBA00023172"/>
    </source>
</evidence>
<organism evidence="7 8">
    <name type="scientific">Asaia bogorensis NBRC 16594</name>
    <dbReference type="NCBI Taxonomy" id="1231624"/>
    <lineage>
        <taxon>Bacteria</taxon>
        <taxon>Pseudomonadati</taxon>
        <taxon>Pseudomonadota</taxon>
        <taxon>Alphaproteobacteria</taxon>
        <taxon>Acetobacterales</taxon>
        <taxon>Acetobacteraceae</taxon>
        <taxon>Asaia</taxon>
    </lineage>
</organism>
<dbReference type="Pfam" id="PF20172">
    <property type="entry name" value="DUF6538"/>
    <property type="match status" value="1"/>
</dbReference>
<dbReference type="InterPro" id="IPR050090">
    <property type="entry name" value="Tyrosine_recombinase_XerCD"/>
</dbReference>
<dbReference type="PANTHER" id="PTHR30349:SF41">
    <property type="entry name" value="INTEGRASE_RECOMBINASE PROTEIN MJ0367-RELATED"/>
    <property type="match status" value="1"/>
</dbReference>
<dbReference type="KEGG" id="abg:Asbog_02259"/>
<dbReference type="EMBL" id="BJVS01000001">
    <property type="protein sequence ID" value="GEL52063.1"/>
    <property type="molecule type" value="Genomic_DNA"/>
</dbReference>
<dbReference type="GO" id="GO:0015074">
    <property type="term" value="P:DNA integration"/>
    <property type="evidence" value="ECO:0007669"/>
    <property type="project" value="UniProtKB-KW"/>
</dbReference>
<keyword evidence="3" id="KW-0238">DNA-binding</keyword>
<evidence type="ECO:0000256" key="5">
    <source>
        <dbReference type="SAM" id="MobiDB-lite"/>
    </source>
</evidence>
<dbReference type="InterPro" id="IPR046668">
    <property type="entry name" value="DUF6538"/>
</dbReference>
<dbReference type="GO" id="GO:0006310">
    <property type="term" value="P:DNA recombination"/>
    <property type="evidence" value="ECO:0007669"/>
    <property type="project" value="UniProtKB-KW"/>
</dbReference>
<evidence type="ECO:0000256" key="1">
    <source>
        <dbReference type="ARBA" id="ARBA00008857"/>
    </source>
</evidence>
<dbReference type="InterPro" id="IPR002104">
    <property type="entry name" value="Integrase_catalytic"/>
</dbReference>
<feature type="region of interest" description="Disordered" evidence="5">
    <location>
        <begin position="182"/>
        <end position="201"/>
    </location>
</feature>
<dbReference type="GO" id="GO:0003677">
    <property type="term" value="F:DNA binding"/>
    <property type="evidence" value="ECO:0007669"/>
    <property type="project" value="UniProtKB-KW"/>
</dbReference>
<comment type="similarity">
    <text evidence="1">Belongs to the 'phage' integrase family.</text>
</comment>
<dbReference type="AlphaFoldDB" id="A0AAN4U1H4"/>
<dbReference type="PANTHER" id="PTHR30349">
    <property type="entry name" value="PHAGE INTEGRASE-RELATED"/>
    <property type="match status" value="1"/>
</dbReference>
<gene>
    <name evidence="7" type="ORF">ABO01nite_00700</name>
</gene>
<keyword evidence="2" id="KW-0229">DNA integration</keyword>
<accession>A0AAN4U1H4</accession>
<comment type="caution">
    <text evidence="7">The sequence shown here is derived from an EMBL/GenBank/DDBJ whole genome shotgun (WGS) entry which is preliminary data.</text>
</comment>
<protein>
    <submittedName>
        <fullName evidence="7">Integrase</fullName>
    </submittedName>
</protein>
<dbReference type="InterPro" id="IPR011010">
    <property type="entry name" value="DNA_brk_join_enz"/>
</dbReference>
<dbReference type="PROSITE" id="PS51898">
    <property type="entry name" value="TYR_RECOMBINASE"/>
    <property type="match status" value="1"/>
</dbReference>
<keyword evidence="8" id="KW-1185">Reference proteome</keyword>
<dbReference type="SUPFAM" id="SSF56349">
    <property type="entry name" value="DNA breaking-rejoining enzymes"/>
    <property type="match status" value="1"/>
</dbReference>
<reference evidence="7 8" key="1">
    <citation type="submission" date="2019-07" db="EMBL/GenBank/DDBJ databases">
        <title>Whole genome shotgun sequence of Asaia bogorensis NBRC 16594.</title>
        <authorList>
            <person name="Hosoyama A."/>
            <person name="Uohara A."/>
            <person name="Ohji S."/>
            <person name="Ichikawa N."/>
        </authorList>
    </citation>
    <scope>NUCLEOTIDE SEQUENCE [LARGE SCALE GENOMIC DNA]</scope>
    <source>
        <strain evidence="7 8">NBRC 16594</strain>
    </source>
</reference>
<evidence type="ECO:0000259" key="6">
    <source>
        <dbReference type="PROSITE" id="PS51898"/>
    </source>
</evidence>
<evidence type="ECO:0000256" key="3">
    <source>
        <dbReference type="ARBA" id="ARBA00023125"/>
    </source>
</evidence>
<keyword evidence="4" id="KW-0233">DNA recombination</keyword>
<dbReference type="Proteomes" id="UP000321287">
    <property type="component" value="Unassembled WGS sequence"/>
</dbReference>
<dbReference type="InterPro" id="IPR010998">
    <property type="entry name" value="Integrase_recombinase_N"/>
</dbReference>
<proteinExistence type="inferred from homology"/>
<sequence>MLRLIGSRYHFRRAVPKDIQPLLRRSEISLSLDTSAKLEARRRAAQLYDRTGQFFDKVRAMSDSKARPPTPDEIITFYESFVRDTESAHAIEMRLLELKHEREMTEVQVRFLEFNNLVTRFLSIIGPYLAKDTERLETMRKIVKKDLPEARAEAANLAAQVNLLKSIVVDIGTATKSEPIAPVPLTAEPDPRKLSMPRKKLASSGSRSKLLTVSMAAERFIYPDTNRSEDTKRGTRKALNLFIDAFGDMEVERITGETAGEFRDLLFRLPSTHGKERNGRSIRDEVARAETEKLETISAKTVKNHFSRLSALWALLLQRDLVSRNIWAGWDYHVTKKVERRCFSDAELAQLSATPWPSRMPSARTAAAIINIAAYTGMRLGEICNLRCADIEMMEGIACFQVRPHSESGWSPKTQAGTRIVPIHPELIAKGILSFMKPDQVWLFPDLVVTKTGDRSASFSQAFARLRSRAGLPREVCFHSFRHTVSTKLRNTGHELREIWIDRLLGHEATHRSQGTMNYTSAIDVPNLKRVVEAISYETLDLAITDR</sequence>
<dbReference type="Pfam" id="PF00589">
    <property type="entry name" value="Phage_integrase"/>
    <property type="match status" value="1"/>
</dbReference>